<dbReference type="PROSITE" id="PS50174">
    <property type="entry name" value="G_PATCH"/>
    <property type="match status" value="1"/>
</dbReference>
<dbReference type="SMART" id="SM00547">
    <property type="entry name" value="ZnF_RBZ"/>
    <property type="match status" value="1"/>
</dbReference>
<dbReference type="Pfam" id="PF17780">
    <property type="entry name" value="OCRE"/>
    <property type="match status" value="1"/>
</dbReference>
<dbReference type="GO" id="GO:0003723">
    <property type="term" value="F:RNA binding"/>
    <property type="evidence" value="ECO:0007669"/>
    <property type="project" value="UniProtKB-UniRule"/>
</dbReference>
<dbReference type="SMART" id="SM00443">
    <property type="entry name" value="G_patch"/>
    <property type="match status" value="1"/>
</dbReference>
<dbReference type="PANTHER" id="PTHR13948">
    <property type="entry name" value="RNA-BINDING PROTEIN"/>
    <property type="match status" value="1"/>
</dbReference>
<evidence type="ECO:0000259" key="13">
    <source>
        <dbReference type="PROSITE" id="PS50174"/>
    </source>
</evidence>
<dbReference type="GO" id="GO:0000398">
    <property type="term" value="P:mRNA splicing, via spliceosome"/>
    <property type="evidence" value="ECO:0007669"/>
    <property type="project" value="TreeGrafter"/>
</dbReference>
<dbReference type="EnsemblMetazoa" id="GMOY007850-RA">
    <property type="protein sequence ID" value="GMOY007850-PA"/>
    <property type="gene ID" value="GMOY007850"/>
</dbReference>
<keyword evidence="3" id="KW-0677">Repeat</keyword>
<feature type="region of interest" description="Disordered" evidence="10">
    <location>
        <begin position="874"/>
        <end position="921"/>
    </location>
</feature>
<feature type="region of interest" description="Disordered" evidence="10">
    <location>
        <begin position="53"/>
        <end position="187"/>
    </location>
</feature>
<dbReference type="SUPFAM" id="SSF54928">
    <property type="entry name" value="RNA-binding domain, RBD"/>
    <property type="match status" value="1"/>
</dbReference>
<feature type="compositionally biased region" description="Basic and acidic residues" evidence="10">
    <location>
        <begin position="892"/>
        <end position="901"/>
    </location>
</feature>
<dbReference type="InterPro" id="IPR000467">
    <property type="entry name" value="G_patch_dom"/>
</dbReference>
<evidence type="ECO:0000313" key="15">
    <source>
        <dbReference type="EnsemblMetazoa" id="GMOY007850-PA"/>
    </source>
</evidence>
<evidence type="ECO:0000256" key="10">
    <source>
        <dbReference type="SAM" id="MobiDB-lite"/>
    </source>
</evidence>
<dbReference type="InterPro" id="IPR035979">
    <property type="entry name" value="RBD_domain_sf"/>
</dbReference>
<dbReference type="Pfam" id="PF01585">
    <property type="entry name" value="G-patch"/>
    <property type="match status" value="1"/>
</dbReference>
<dbReference type="InterPro" id="IPR041591">
    <property type="entry name" value="OCRE"/>
</dbReference>
<evidence type="ECO:0000256" key="9">
    <source>
        <dbReference type="PROSITE-ProRule" id="PRU00322"/>
    </source>
</evidence>
<dbReference type="EMBL" id="CCAG010009528">
    <property type="status" value="NOT_ANNOTATED_CDS"/>
    <property type="molecule type" value="Genomic_DNA"/>
</dbReference>
<evidence type="ECO:0000256" key="5">
    <source>
        <dbReference type="ARBA" id="ARBA00022833"/>
    </source>
</evidence>
<dbReference type="PANTHER" id="PTHR13948:SF3">
    <property type="entry name" value="FI21118P1"/>
    <property type="match status" value="1"/>
</dbReference>
<dbReference type="PROSITE" id="PS01358">
    <property type="entry name" value="ZF_RANBP2_1"/>
    <property type="match status" value="1"/>
</dbReference>
<dbReference type="CDD" id="cd12313">
    <property type="entry name" value="RRM1_RRM2_RBM5_like"/>
    <property type="match status" value="1"/>
</dbReference>
<reference evidence="15" key="1">
    <citation type="submission" date="2020-05" db="UniProtKB">
        <authorList>
            <consortium name="EnsemblMetazoa"/>
        </authorList>
    </citation>
    <scope>IDENTIFICATION</scope>
    <source>
        <strain evidence="15">Yale</strain>
    </source>
</reference>
<dbReference type="PROSITE" id="PS50102">
    <property type="entry name" value="RRM"/>
    <property type="match status" value="1"/>
</dbReference>
<evidence type="ECO:0000256" key="8">
    <source>
        <dbReference type="PROSITE-ProRule" id="PRU00176"/>
    </source>
</evidence>
<evidence type="ECO:0000256" key="7">
    <source>
        <dbReference type="ARBA" id="ARBA00023242"/>
    </source>
</evidence>
<evidence type="ECO:0000259" key="12">
    <source>
        <dbReference type="PROSITE" id="PS50102"/>
    </source>
</evidence>
<feature type="compositionally biased region" description="Basic and acidic residues" evidence="10">
    <location>
        <begin position="112"/>
        <end position="124"/>
    </location>
</feature>
<feature type="region of interest" description="Disordered" evidence="10">
    <location>
        <begin position="785"/>
        <end position="805"/>
    </location>
</feature>
<dbReference type="GO" id="GO:0005634">
    <property type="term" value="C:nucleus"/>
    <property type="evidence" value="ECO:0007669"/>
    <property type="project" value="UniProtKB-SubCell"/>
</dbReference>
<dbReference type="Proteomes" id="UP000092444">
    <property type="component" value="Unassembled WGS sequence"/>
</dbReference>
<feature type="compositionally biased region" description="Polar residues" evidence="10">
    <location>
        <begin position="902"/>
        <end position="921"/>
    </location>
</feature>
<feature type="domain" description="G-patch" evidence="13">
    <location>
        <begin position="919"/>
        <end position="965"/>
    </location>
</feature>
<evidence type="ECO:0000256" key="3">
    <source>
        <dbReference type="ARBA" id="ARBA00022737"/>
    </source>
</evidence>
<dbReference type="InterPro" id="IPR012677">
    <property type="entry name" value="Nucleotide-bd_a/b_plait_sf"/>
</dbReference>
<dbReference type="Gene3D" id="3.30.70.330">
    <property type="match status" value="2"/>
</dbReference>
<keyword evidence="4 9" id="KW-0863">Zinc-finger</keyword>
<dbReference type="CDD" id="cd16162">
    <property type="entry name" value="OCRE_RBM5_like"/>
    <property type="match status" value="1"/>
</dbReference>
<keyword evidence="7" id="KW-0539">Nucleus</keyword>
<proteinExistence type="predicted"/>
<evidence type="ECO:0000259" key="14">
    <source>
        <dbReference type="PROSITE" id="PS50199"/>
    </source>
</evidence>
<dbReference type="SUPFAM" id="SSF90209">
    <property type="entry name" value="Ran binding protein zinc finger-like"/>
    <property type="match status" value="1"/>
</dbReference>
<dbReference type="SMART" id="SM00360">
    <property type="entry name" value="RRM"/>
    <property type="match status" value="2"/>
</dbReference>
<feature type="chain" id="PRO_5008407858" description="RNA-binding protein 5" evidence="11">
    <location>
        <begin position="26"/>
        <end position="988"/>
    </location>
</feature>
<feature type="compositionally biased region" description="Basic and acidic residues" evidence="10">
    <location>
        <begin position="131"/>
        <end position="151"/>
    </location>
</feature>
<feature type="region of interest" description="Disordered" evidence="10">
    <location>
        <begin position="659"/>
        <end position="687"/>
    </location>
</feature>
<protein>
    <recommendedName>
        <fullName evidence="17">RNA-binding protein 5</fullName>
    </recommendedName>
</protein>
<feature type="domain" description="RanBP2-type" evidence="14">
    <location>
        <begin position="283"/>
        <end position="314"/>
    </location>
</feature>
<keyword evidence="16" id="KW-1185">Reference proteome</keyword>
<dbReference type="VEuPathDB" id="VectorBase:GMOY007850"/>
<feature type="domain" description="RRM" evidence="12">
    <location>
        <begin position="194"/>
        <end position="277"/>
    </location>
</feature>
<keyword evidence="2" id="KW-0479">Metal-binding</keyword>
<evidence type="ECO:0000256" key="4">
    <source>
        <dbReference type="ARBA" id="ARBA00022771"/>
    </source>
</evidence>
<evidence type="ECO:0000256" key="11">
    <source>
        <dbReference type="SAM" id="SignalP"/>
    </source>
</evidence>
<dbReference type="FunFam" id="3.30.70.330:FF:000823">
    <property type="entry name" value="Uncharacterized protein, isoform A"/>
    <property type="match status" value="1"/>
</dbReference>
<feature type="compositionally biased region" description="Basic and acidic residues" evidence="10">
    <location>
        <begin position="675"/>
        <end position="686"/>
    </location>
</feature>
<dbReference type="STRING" id="37546.A0A1B0G3E9"/>
<feature type="compositionally biased region" description="Basic and acidic residues" evidence="10">
    <location>
        <begin position="68"/>
        <end position="86"/>
    </location>
</feature>
<keyword evidence="6 8" id="KW-0694">RNA-binding</keyword>
<evidence type="ECO:0000313" key="16">
    <source>
        <dbReference type="Proteomes" id="UP000092444"/>
    </source>
</evidence>
<evidence type="ECO:0000256" key="6">
    <source>
        <dbReference type="ARBA" id="ARBA00022884"/>
    </source>
</evidence>
<dbReference type="PhylomeDB" id="A0A1B0G3E9"/>
<dbReference type="PROSITE" id="PS50199">
    <property type="entry name" value="ZF_RANBP2_2"/>
    <property type="match status" value="1"/>
</dbReference>
<evidence type="ECO:0000256" key="1">
    <source>
        <dbReference type="ARBA" id="ARBA00004123"/>
    </source>
</evidence>
<accession>A0A1B0G3E9</accession>
<dbReference type="AlphaFoldDB" id="A0A1B0G3E9"/>
<feature type="compositionally biased region" description="Basic and acidic residues" evidence="10">
    <location>
        <begin position="874"/>
        <end position="884"/>
    </location>
</feature>
<keyword evidence="11" id="KW-0732">Signal</keyword>
<sequence>MNRPFRHVAIVMALTAAEEVIVATADHGPVQGKQSIVKIYLMYLKLSLYLNRERSRDQSHRRRNSRSRSRDRNYRRGSSNEKDLYRDIINSDYQDERTYGYSRGGSSGSYRSRNDDNYNDDRCGDNYGWNERSRDKSSKDYDRDYERDRKRQSSSNNGGGGGIGRRYNSTERDRDSDESDDNISGHFYNKTPSNTIIVLGLQSHITEADIMSALIQMGMSAASIRLIRKRTTGASRGFAFVEFNTVDEAAHWMDLTQGSLQLQETCRATLQYSHSREQSGKSKSHATDWYCGKCGVFNFKRRDNCFKCCASREESERGGEGSDEVSNILTKKIMLRNLDVLTNEEGVLTAIQLHAPELAKRISKVLISRDALTQTSRGICYLHFETLVDSMSLHNALSTLEPPLKIDNREIIITYCIDHENRQIVPKKGGDSSITANISSSSNSANASSLMGPLTAAEMAASSSGGSVVGGQYTVADVPRLAEYSASVYATTPAEHAHYLQYYTEYYMSEISKGSFGNLPTDAQMTEANSGAAVALSAIQRKQKKMNSIETTATAAAAAAASAAAAVKASLAARSVVTPRGNDGKVYPTPDVSLYQYDETSGYYYDPTTGLYYDAHSQYYYNNETGAYLYWDQRKSTYVLATPAAAAATVQDVVKQEANDEAKASSTSANNTDDDLNKKEKKDVHKHDKVKVAKKIVKDMEKWAKQLNQKKDYTAVATPQPILASKNDDVLKTSSTSGASTSASSGYADVGFSILEKKSTKLAGNFMSPVHGAVNNKIIPAYGSDSEEDNLPAGPKSNSSASGDAANEKDYVDFQKLTCLLCKRAFQSLDILQKHLKMSNLHKENLAKHNMERGFNRTQSEPDSLAAALSYRDRAKERRQKYGESDPPPPNRSRERFETEISKMSSRSSETTPALPIGSNNVGNRLLQKMGWCEGQGLGRKNQGRTSIIEADARNSTAGLGTKGGGIGPGDDYKTYIKKMMKSRYESV</sequence>
<dbReference type="InterPro" id="IPR036443">
    <property type="entry name" value="Znf_RanBP2_sf"/>
</dbReference>
<dbReference type="InterPro" id="IPR001876">
    <property type="entry name" value="Znf_RanBP2"/>
</dbReference>
<evidence type="ECO:0008006" key="17">
    <source>
        <dbReference type="Google" id="ProtNLM"/>
    </source>
</evidence>
<keyword evidence="5" id="KW-0862">Zinc</keyword>
<dbReference type="Gene3D" id="4.10.1060.10">
    <property type="entry name" value="Zinc finger, RanBP2-type"/>
    <property type="match status" value="1"/>
</dbReference>
<dbReference type="GO" id="GO:0008270">
    <property type="term" value="F:zinc ion binding"/>
    <property type="evidence" value="ECO:0007669"/>
    <property type="project" value="UniProtKB-KW"/>
</dbReference>
<organism evidence="15 16">
    <name type="scientific">Glossina morsitans morsitans</name>
    <name type="common">Savannah tsetse fly</name>
    <dbReference type="NCBI Taxonomy" id="37546"/>
    <lineage>
        <taxon>Eukaryota</taxon>
        <taxon>Metazoa</taxon>
        <taxon>Ecdysozoa</taxon>
        <taxon>Arthropoda</taxon>
        <taxon>Hexapoda</taxon>
        <taxon>Insecta</taxon>
        <taxon>Pterygota</taxon>
        <taxon>Neoptera</taxon>
        <taxon>Endopterygota</taxon>
        <taxon>Diptera</taxon>
        <taxon>Brachycera</taxon>
        <taxon>Muscomorpha</taxon>
        <taxon>Hippoboscoidea</taxon>
        <taxon>Glossinidae</taxon>
        <taxon>Glossina</taxon>
    </lineage>
</organism>
<dbReference type="InterPro" id="IPR000504">
    <property type="entry name" value="RRM_dom"/>
</dbReference>
<dbReference type="Pfam" id="PF00076">
    <property type="entry name" value="RRM_1"/>
    <property type="match status" value="1"/>
</dbReference>
<comment type="subcellular location">
    <subcellularLocation>
        <location evidence="1">Nucleus</location>
    </subcellularLocation>
</comment>
<feature type="signal peptide" evidence="11">
    <location>
        <begin position="1"/>
        <end position="25"/>
    </location>
</feature>
<name>A0A1B0G3E9_GLOMM</name>
<evidence type="ECO:0000256" key="2">
    <source>
        <dbReference type="ARBA" id="ARBA00022723"/>
    </source>
</evidence>